<evidence type="ECO:0000256" key="2">
    <source>
        <dbReference type="SAM" id="Phobius"/>
    </source>
</evidence>
<name>A0ABV3DF60_9ACTN</name>
<feature type="transmembrane region" description="Helical" evidence="2">
    <location>
        <begin position="39"/>
        <end position="63"/>
    </location>
</feature>
<sequence length="103" mass="10666">MSYAPPPGPHGGIPHQQQWGAAQPPPPQPYRGPARPRKLLVALVGLLVTIASASAIALTVLWWDNTAKESGYTDTTLIKDELPGPRGLGADVVPALGAVGGRS</sequence>
<dbReference type="Proteomes" id="UP001551482">
    <property type="component" value="Unassembled WGS sequence"/>
</dbReference>
<proteinExistence type="predicted"/>
<accession>A0ABV3DF60</accession>
<gene>
    <name evidence="3" type="ORF">AB0C36_10190</name>
</gene>
<keyword evidence="2" id="KW-0472">Membrane</keyword>
<comment type="caution">
    <text evidence="3">The sequence shown here is derived from an EMBL/GenBank/DDBJ whole genome shotgun (WGS) entry which is preliminary data.</text>
</comment>
<keyword evidence="2" id="KW-1133">Transmembrane helix</keyword>
<reference evidence="3 4" key="1">
    <citation type="submission" date="2024-06" db="EMBL/GenBank/DDBJ databases">
        <title>The Natural Products Discovery Center: Release of the First 8490 Sequenced Strains for Exploring Actinobacteria Biosynthetic Diversity.</title>
        <authorList>
            <person name="Kalkreuter E."/>
            <person name="Kautsar S.A."/>
            <person name="Yang D."/>
            <person name="Bader C.D."/>
            <person name="Teijaro C.N."/>
            <person name="Fluegel L."/>
            <person name="Davis C.M."/>
            <person name="Simpson J.R."/>
            <person name="Lauterbach L."/>
            <person name="Steele A.D."/>
            <person name="Gui C."/>
            <person name="Meng S."/>
            <person name="Li G."/>
            <person name="Viehrig K."/>
            <person name="Ye F."/>
            <person name="Su P."/>
            <person name="Kiefer A.F."/>
            <person name="Nichols A."/>
            <person name="Cepeda A.J."/>
            <person name="Yan W."/>
            <person name="Fan B."/>
            <person name="Jiang Y."/>
            <person name="Adhikari A."/>
            <person name="Zheng C.-J."/>
            <person name="Schuster L."/>
            <person name="Cowan T.M."/>
            <person name="Smanski M.J."/>
            <person name="Chevrette M.G."/>
            <person name="De Carvalho L.P.S."/>
            <person name="Shen B."/>
        </authorList>
    </citation>
    <scope>NUCLEOTIDE SEQUENCE [LARGE SCALE GENOMIC DNA]</scope>
    <source>
        <strain evidence="3 4">NPDC048946</strain>
    </source>
</reference>
<organism evidence="3 4">
    <name type="scientific">Streptodolium elevatio</name>
    <dbReference type="NCBI Taxonomy" id="3157996"/>
    <lineage>
        <taxon>Bacteria</taxon>
        <taxon>Bacillati</taxon>
        <taxon>Actinomycetota</taxon>
        <taxon>Actinomycetes</taxon>
        <taxon>Kitasatosporales</taxon>
        <taxon>Streptomycetaceae</taxon>
        <taxon>Streptodolium</taxon>
    </lineage>
</organism>
<evidence type="ECO:0000313" key="4">
    <source>
        <dbReference type="Proteomes" id="UP001551482"/>
    </source>
</evidence>
<dbReference type="RefSeq" id="WP_358352045.1">
    <property type="nucleotide sequence ID" value="NZ_JBEZFP010000019.1"/>
</dbReference>
<feature type="region of interest" description="Disordered" evidence="1">
    <location>
        <begin position="1"/>
        <end position="34"/>
    </location>
</feature>
<keyword evidence="2" id="KW-0812">Transmembrane</keyword>
<protein>
    <submittedName>
        <fullName evidence="3">Uncharacterized protein</fullName>
    </submittedName>
</protein>
<feature type="compositionally biased region" description="Low complexity" evidence="1">
    <location>
        <begin position="12"/>
        <end position="22"/>
    </location>
</feature>
<keyword evidence="4" id="KW-1185">Reference proteome</keyword>
<evidence type="ECO:0000313" key="3">
    <source>
        <dbReference type="EMBL" id="MEU8133867.1"/>
    </source>
</evidence>
<evidence type="ECO:0000256" key="1">
    <source>
        <dbReference type="SAM" id="MobiDB-lite"/>
    </source>
</evidence>
<dbReference type="EMBL" id="JBEZFP010000019">
    <property type="protein sequence ID" value="MEU8133867.1"/>
    <property type="molecule type" value="Genomic_DNA"/>
</dbReference>